<dbReference type="Gene3D" id="3.40.630.30">
    <property type="match status" value="1"/>
</dbReference>
<evidence type="ECO:0000313" key="3">
    <source>
        <dbReference type="Proteomes" id="UP001374803"/>
    </source>
</evidence>
<dbReference type="SUPFAM" id="SSF55729">
    <property type="entry name" value="Acyl-CoA N-acyltransferases (Nat)"/>
    <property type="match status" value="1"/>
</dbReference>
<proteinExistence type="predicted"/>
<reference evidence="2" key="1">
    <citation type="submission" date="2021-12" db="EMBL/GenBank/DDBJ databases">
        <title>Discovery of the Pendulisporaceae a myxobacterial family with distinct sporulation behavior and unique specialized metabolism.</title>
        <authorList>
            <person name="Garcia R."/>
            <person name="Popoff A."/>
            <person name="Bader C.D."/>
            <person name="Loehr J."/>
            <person name="Walesch S."/>
            <person name="Walt C."/>
            <person name="Boldt J."/>
            <person name="Bunk B."/>
            <person name="Haeckl F.J.F.P.J."/>
            <person name="Gunesch A.P."/>
            <person name="Birkelbach J."/>
            <person name="Nuebel U."/>
            <person name="Pietschmann T."/>
            <person name="Bach T."/>
            <person name="Mueller R."/>
        </authorList>
    </citation>
    <scope>NUCLEOTIDE SEQUENCE</scope>
    <source>
        <strain evidence="2">MSr11367</strain>
    </source>
</reference>
<dbReference type="PANTHER" id="PTHR43072:SF36">
    <property type="entry name" value="RIBOSOMAL-PROTEIN-ALANINE ACETYLTRANSFERASE"/>
    <property type="match status" value="1"/>
</dbReference>
<dbReference type="Pfam" id="PF00583">
    <property type="entry name" value="Acetyltransf_1"/>
    <property type="match status" value="1"/>
</dbReference>
<dbReference type="PANTHER" id="PTHR43072">
    <property type="entry name" value="N-ACETYLTRANSFERASE"/>
    <property type="match status" value="1"/>
</dbReference>
<dbReference type="CDD" id="cd04301">
    <property type="entry name" value="NAT_SF"/>
    <property type="match status" value="1"/>
</dbReference>
<dbReference type="RefSeq" id="WP_394834138.1">
    <property type="nucleotide sequence ID" value="NZ_CP089929.1"/>
</dbReference>
<dbReference type="InterPro" id="IPR000182">
    <property type="entry name" value="GNAT_dom"/>
</dbReference>
<accession>A0ABZ2L5J5</accession>
<organism evidence="2 3">
    <name type="scientific">Pendulispora rubella</name>
    <dbReference type="NCBI Taxonomy" id="2741070"/>
    <lineage>
        <taxon>Bacteria</taxon>
        <taxon>Pseudomonadati</taxon>
        <taxon>Myxococcota</taxon>
        <taxon>Myxococcia</taxon>
        <taxon>Myxococcales</taxon>
        <taxon>Sorangiineae</taxon>
        <taxon>Pendulisporaceae</taxon>
        <taxon>Pendulispora</taxon>
    </lineage>
</organism>
<dbReference type="PROSITE" id="PS51186">
    <property type="entry name" value="GNAT"/>
    <property type="match status" value="1"/>
</dbReference>
<dbReference type="EMBL" id="CP089983">
    <property type="protein sequence ID" value="WXB04496.1"/>
    <property type="molecule type" value="Genomic_DNA"/>
</dbReference>
<name>A0ABZ2L5J5_9BACT</name>
<evidence type="ECO:0000259" key="1">
    <source>
        <dbReference type="PROSITE" id="PS51186"/>
    </source>
</evidence>
<feature type="domain" description="N-acetyltransferase" evidence="1">
    <location>
        <begin position="1"/>
        <end position="160"/>
    </location>
</feature>
<keyword evidence="3" id="KW-1185">Reference proteome</keyword>
<gene>
    <name evidence="2" type="ORF">LVJ94_47290</name>
</gene>
<evidence type="ECO:0000313" key="2">
    <source>
        <dbReference type="EMBL" id="WXB04496.1"/>
    </source>
</evidence>
<sequence>METRRITKADFDHIVEVIDRWWGGPIHAQVHPMFFYELGDHALIVEEGGLIIGFLLGFVARAEVDRAFPASPGAGLGVRTGYVHLVGIHPEYRRRGVGRLLYKDFVKECIAAGCTRMKAITTTGNEGSIRFHVALGWQATEMDHYAGYKRKRLVFTRDLTQDVPAAPQAGSGSENGHE</sequence>
<protein>
    <submittedName>
        <fullName evidence="2">GNAT family N-acetyltransferase</fullName>
    </submittedName>
</protein>
<dbReference type="InterPro" id="IPR016181">
    <property type="entry name" value="Acyl_CoA_acyltransferase"/>
</dbReference>
<dbReference type="Proteomes" id="UP001374803">
    <property type="component" value="Chromosome"/>
</dbReference>